<dbReference type="AlphaFoldDB" id="A0A1A3D8S6"/>
<accession>A0A1A3D8S6</accession>
<dbReference type="OrthoDB" id="9793637at2"/>
<proteinExistence type="predicted"/>
<dbReference type="Gene3D" id="1.20.120.520">
    <property type="entry name" value="nmb1532 protein domain like"/>
    <property type="match status" value="1"/>
</dbReference>
<dbReference type="RefSeq" id="WP_036352250.1">
    <property type="nucleotide sequence ID" value="NZ_LZKS01000055.1"/>
</dbReference>
<gene>
    <name evidence="2" type="ORF">A5640_17125</name>
</gene>
<feature type="domain" description="Hemerythrin-like" evidence="1">
    <location>
        <begin position="3"/>
        <end position="123"/>
    </location>
</feature>
<evidence type="ECO:0000313" key="3">
    <source>
        <dbReference type="Proteomes" id="UP000093925"/>
    </source>
</evidence>
<dbReference type="Pfam" id="PF01814">
    <property type="entry name" value="Hemerythrin"/>
    <property type="match status" value="1"/>
</dbReference>
<organism evidence="2 3">
    <name type="scientific">Mycobacterium asiaticum</name>
    <dbReference type="NCBI Taxonomy" id="1790"/>
    <lineage>
        <taxon>Bacteria</taxon>
        <taxon>Bacillati</taxon>
        <taxon>Actinomycetota</taxon>
        <taxon>Actinomycetes</taxon>
        <taxon>Mycobacteriales</taxon>
        <taxon>Mycobacteriaceae</taxon>
        <taxon>Mycobacterium</taxon>
    </lineage>
</organism>
<dbReference type="GeneID" id="61212324"/>
<evidence type="ECO:0000259" key="1">
    <source>
        <dbReference type="Pfam" id="PF01814"/>
    </source>
</evidence>
<reference evidence="2 3" key="1">
    <citation type="submission" date="2016-06" db="EMBL/GenBank/DDBJ databases">
        <authorList>
            <person name="Kjaerup R.B."/>
            <person name="Dalgaard T.S."/>
            <person name="Juul-Madsen H.R."/>
        </authorList>
    </citation>
    <scope>NUCLEOTIDE SEQUENCE [LARGE SCALE GENOMIC DNA]</scope>
    <source>
        <strain evidence="2 3">1276495.2</strain>
    </source>
</reference>
<comment type="caution">
    <text evidence="2">The sequence shown here is derived from an EMBL/GenBank/DDBJ whole genome shotgun (WGS) entry which is preliminary data.</text>
</comment>
<dbReference type="PANTHER" id="PTHR35585:SF1">
    <property type="entry name" value="HHE DOMAIN PROTEIN (AFU_ORTHOLOGUE AFUA_4G00730)"/>
    <property type="match status" value="1"/>
</dbReference>
<evidence type="ECO:0000313" key="2">
    <source>
        <dbReference type="EMBL" id="OBJ83596.1"/>
    </source>
</evidence>
<dbReference type="EMBL" id="LZLM01000090">
    <property type="protein sequence ID" value="OBJ83596.1"/>
    <property type="molecule type" value="Genomic_DNA"/>
</dbReference>
<protein>
    <submittedName>
        <fullName evidence="2">Hemerythrin</fullName>
    </submittedName>
</protein>
<dbReference type="PANTHER" id="PTHR35585">
    <property type="entry name" value="HHE DOMAIN PROTEIN (AFU_ORTHOLOGUE AFUA_4G00730)"/>
    <property type="match status" value="1"/>
</dbReference>
<dbReference type="Proteomes" id="UP000093925">
    <property type="component" value="Unassembled WGS sequence"/>
</dbReference>
<sequence>MDALTFLRADHKSVLGMLEVLDGAPEGTGAQLSGLETMVNNLIIAESQHEAIEEQFFWPAVRRVLDDGDELADQAIAQEEAGKKLLQRLEDGRPGEPGYHEALKQFVIAGREHIMFEQDVVWPRFAAAVDHDELEVIGRRLETAKKVAPTRPHPNTPSDSITQKTMGMGAAVVDLVRDVATGREADNPPDPQIH</sequence>
<name>A0A1A3D8S6_MYCAS</name>
<dbReference type="InterPro" id="IPR012312">
    <property type="entry name" value="Hemerythrin-like"/>
</dbReference>